<feature type="non-terminal residue" evidence="1">
    <location>
        <position position="121"/>
    </location>
</feature>
<reference evidence="1" key="1">
    <citation type="journal article" date="2014" name="Front. Microbiol.">
        <title>High frequency of phylogenetically diverse reductive dehalogenase-homologous genes in deep subseafloor sedimentary metagenomes.</title>
        <authorList>
            <person name="Kawai M."/>
            <person name="Futagami T."/>
            <person name="Toyoda A."/>
            <person name="Takaki Y."/>
            <person name="Nishi S."/>
            <person name="Hori S."/>
            <person name="Arai W."/>
            <person name="Tsubouchi T."/>
            <person name="Morono Y."/>
            <person name="Uchiyama I."/>
            <person name="Ito T."/>
            <person name="Fujiyama A."/>
            <person name="Inagaki F."/>
            <person name="Takami H."/>
        </authorList>
    </citation>
    <scope>NUCLEOTIDE SEQUENCE</scope>
    <source>
        <strain evidence="1">Expedition CK06-06</strain>
    </source>
</reference>
<accession>X1FF20</accession>
<name>X1FF20_9ZZZZ</name>
<protein>
    <submittedName>
        <fullName evidence="1">Uncharacterized protein</fullName>
    </submittedName>
</protein>
<dbReference type="EMBL" id="BARU01002952">
    <property type="protein sequence ID" value="GAH19388.1"/>
    <property type="molecule type" value="Genomic_DNA"/>
</dbReference>
<proteinExistence type="predicted"/>
<comment type="caution">
    <text evidence="1">The sequence shown here is derived from an EMBL/GenBank/DDBJ whole genome shotgun (WGS) entry which is preliminary data.</text>
</comment>
<organism evidence="1">
    <name type="scientific">marine sediment metagenome</name>
    <dbReference type="NCBI Taxonomy" id="412755"/>
    <lineage>
        <taxon>unclassified sequences</taxon>
        <taxon>metagenomes</taxon>
        <taxon>ecological metagenomes</taxon>
    </lineage>
</organism>
<dbReference type="AlphaFoldDB" id="X1FF20"/>
<gene>
    <name evidence="1" type="ORF">S03H2_06656</name>
</gene>
<sequence length="121" mass="13247">MPKVPETVVPTFSEKEVEKLLAQPHSVVPHLGQEPRHSLYTFVVAPRANLGAPVYLPEFPLYGASGPHHKLRSYSLLSQLPYCEELILGIPQIGGNGAKPRILKLRGEALYASHTILGGFL</sequence>
<evidence type="ECO:0000313" key="1">
    <source>
        <dbReference type="EMBL" id="GAH19388.1"/>
    </source>
</evidence>